<comment type="caution">
    <text evidence="5">The sequence shown here is derived from an EMBL/GenBank/DDBJ whole genome shotgun (WGS) entry which is preliminary data.</text>
</comment>
<dbReference type="InterPro" id="IPR028641">
    <property type="entry name" value="RCC2"/>
</dbReference>
<organism evidence="5 6">
    <name type="scientific">Patella caerulea</name>
    <name type="common">Rayed Mediterranean limpet</name>
    <dbReference type="NCBI Taxonomy" id="87958"/>
    <lineage>
        <taxon>Eukaryota</taxon>
        <taxon>Metazoa</taxon>
        <taxon>Spiralia</taxon>
        <taxon>Lophotrochozoa</taxon>
        <taxon>Mollusca</taxon>
        <taxon>Gastropoda</taxon>
        <taxon>Patellogastropoda</taxon>
        <taxon>Patelloidea</taxon>
        <taxon>Patellidae</taxon>
        <taxon>Patella</taxon>
    </lineage>
</organism>
<dbReference type="PANTHER" id="PTHR46207:SF1">
    <property type="entry name" value="PROTEIN RCC2"/>
    <property type="match status" value="1"/>
</dbReference>
<feature type="repeat" description="RCC1" evidence="2">
    <location>
        <begin position="131"/>
        <end position="182"/>
    </location>
</feature>
<protein>
    <recommendedName>
        <fullName evidence="4">RCC1-like domain-containing protein</fullName>
    </recommendedName>
</protein>
<evidence type="ECO:0000313" key="6">
    <source>
        <dbReference type="Proteomes" id="UP001347796"/>
    </source>
</evidence>
<name>A0AAN8JGB8_PATCE</name>
<feature type="repeat" description="RCC1" evidence="2">
    <location>
        <begin position="311"/>
        <end position="364"/>
    </location>
</feature>
<proteinExistence type="predicted"/>
<keyword evidence="6" id="KW-1185">Reference proteome</keyword>
<feature type="repeat" description="RCC1" evidence="2">
    <location>
        <begin position="410"/>
        <end position="464"/>
    </location>
</feature>
<dbReference type="AlphaFoldDB" id="A0AAN8JGB8"/>
<accession>A0AAN8JGB8</accession>
<sequence>MPPKKRANGGEAKSQSKKRKKNKTTGESDDSDLDGEGNFGGNGQAENNDDIGEEETVDITLDAPLSTGELVICGGTNWDLIGRSKVPAGVKNRGGPNLWGPHRVKGLTGVKIRSVVTGPTACHCIVITNEGKVLSWGRNEKGQLGHGDTDRRDLPTKVEFLDPFNVIDAACGKNHTLFLTDKGKVFSCGENKFGQLGLGHQNPTVTLPSKVHCKGPAIRKVACGGDFSMISDIRGNLFSFGCPEYGQLGHNSDGKYFVTSNKLSFRCELVPRKVNVFIEKSREGHVLPVTDVVVRDIACGCNHTIVRDSKNRAYTWGFGGYGRLGHAGPKDEMVPRLLKFFDGPNRGAGQVFAGSQFTLAISEVGALYLWGQNKTSGEAAMYPKLVHDLTGWKVRNVSGGFRSIMVVADESVISWGPSPTMGELGYGDSKARSSTTPQEAKPLDGVYIHNISLGYAFSLILARADSDEEKERLEKLPIFTP</sequence>
<dbReference type="Gene3D" id="2.130.10.30">
    <property type="entry name" value="Regulator of chromosome condensation 1/beta-lactamase-inhibitor protein II"/>
    <property type="match status" value="2"/>
</dbReference>
<evidence type="ECO:0000313" key="5">
    <source>
        <dbReference type="EMBL" id="KAK6176882.1"/>
    </source>
</evidence>
<dbReference type="PROSITE" id="PS50012">
    <property type="entry name" value="RCC1_3"/>
    <property type="match status" value="6"/>
</dbReference>
<evidence type="ECO:0000256" key="1">
    <source>
        <dbReference type="ARBA" id="ARBA00022737"/>
    </source>
</evidence>
<evidence type="ECO:0000256" key="2">
    <source>
        <dbReference type="PROSITE-ProRule" id="PRU00235"/>
    </source>
</evidence>
<feature type="repeat" description="RCC1" evidence="2">
    <location>
        <begin position="365"/>
        <end position="410"/>
    </location>
</feature>
<dbReference type="GO" id="GO:0031267">
    <property type="term" value="F:small GTPase binding"/>
    <property type="evidence" value="ECO:0007669"/>
    <property type="project" value="TreeGrafter"/>
</dbReference>
<dbReference type="InterPro" id="IPR009091">
    <property type="entry name" value="RCC1/BLIP-II"/>
</dbReference>
<dbReference type="InterPro" id="IPR058923">
    <property type="entry name" value="RCC1-like_dom"/>
</dbReference>
<feature type="region of interest" description="Disordered" evidence="3">
    <location>
        <begin position="1"/>
        <end position="51"/>
    </location>
</feature>
<evidence type="ECO:0000256" key="3">
    <source>
        <dbReference type="SAM" id="MobiDB-lite"/>
    </source>
</evidence>
<dbReference type="PRINTS" id="PR00633">
    <property type="entry name" value="RCCNDNSATION"/>
</dbReference>
<dbReference type="PANTHER" id="PTHR46207">
    <property type="entry name" value="PROTEIN RCC2"/>
    <property type="match status" value="1"/>
</dbReference>
<dbReference type="SUPFAM" id="SSF50985">
    <property type="entry name" value="RCC1/BLIP-II"/>
    <property type="match status" value="1"/>
</dbReference>
<dbReference type="EMBL" id="JAZGQO010000010">
    <property type="protein sequence ID" value="KAK6176882.1"/>
    <property type="molecule type" value="Genomic_DNA"/>
</dbReference>
<dbReference type="GO" id="GO:0016020">
    <property type="term" value="C:membrane"/>
    <property type="evidence" value="ECO:0007669"/>
    <property type="project" value="TreeGrafter"/>
</dbReference>
<dbReference type="Pfam" id="PF25390">
    <property type="entry name" value="WD40_RLD"/>
    <property type="match status" value="1"/>
</dbReference>
<gene>
    <name evidence="5" type="ORF">SNE40_015096</name>
</gene>
<dbReference type="InterPro" id="IPR000408">
    <property type="entry name" value="Reg_chr_condens"/>
</dbReference>
<dbReference type="PROSITE" id="PS00626">
    <property type="entry name" value="RCC1_2"/>
    <property type="match status" value="1"/>
</dbReference>
<evidence type="ECO:0000259" key="4">
    <source>
        <dbReference type="Pfam" id="PF25390"/>
    </source>
</evidence>
<reference evidence="5 6" key="1">
    <citation type="submission" date="2024-01" db="EMBL/GenBank/DDBJ databases">
        <title>The genome of the rayed Mediterranean limpet Patella caerulea (Linnaeus, 1758).</title>
        <authorList>
            <person name="Anh-Thu Weber A."/>
            <person name="Halstead-Nussloch G."/>
        </authorList>
    </citation>
    <scope>NUCLEOTIDE SEQUENCE [LARGE SCALE GENOMIC DNA]</scope>
    <source>
        <strain evidence="5">AATW-2023a</strain>
        <tissue evidence="5">Whole specimen</tissue>
    </source>
</reference>
<dbReference type="Proteomes" id="UP001347796">
    <property type="component" value="Unassembled WGS sequence"/>
</dbReference>
<feature type="repeat" description="RCC1" evidence="2">
    <location>
        <begin position="183"/>
        <end position="234"/>
    </location>
</feature>
<keyword evidence="1" id="KW-0677">Repeat</keyword>
<feature type="repeat" description="RCC1" evidence="2">
    <location>
        <begin position="235"/>
        <end position="310"/>
    </location>
</feature>
<feature type="domain" description="RCC1-like" evidence="4">
    <location>
        <begin position="77"/>
        <end position="460"/>
    </location>
</feature>